<proteinExistence type="predicted"/>
<dbReference type="Gene3D" id="2.130.10.10">
    <property type="entry name" value="YVTN repeat-like/Quinoprotein amine dehydrogenase"/>
    <property type="match status" value="3"/>
</dbReference>
<keyword evidence="4" id="KW-1133">Transmembrane helix</keyword>
<dbReference type="PROSITE" id="PS50082">
    <property type="entry name" value="WD_REPEATS_2"/>
    <property type="match status" value="10"/>
</dbReference>
<feature type="transmembrane region" description="Helical" evidence="4">
    <location>
        <begin position="190"/>
        <end position="209"/>
    </location>
</feature>
<feature type="repeat" description="WD" evidence="3">
    <location>
        <begin position="779"/>
        <end position="811"/>
    </location>
</feature>
<comment type="caution">
    <text evidence="6">The sequence shown here is derived from an EMBL/GenBank/DDBJ whole genome shotgun (WGS) entry which is preliminary data.</text>
</comment>
<dbReference type="SMART" id="SM00320">
    <property type="entry name" value="WD40"/>
    <property type="match status" value="14"/>
</dbReference>
<gene>
    <name evidence="6" type="ORF">NC992_20425</name>
</gene>
<dbReference type="Gene3D" id="3.40.50.10140">
    <property type="entry name" value="Toll/interleukin-1 receptor homology (TIR) domain"/>
    <property type="match status" value="1"/>
</dbReference>
<sequence length="903" mass="98647">MTNRLEACDHTYWVDWQDILPLSEWRQEIRQGILDSNNFLFVMSPASLVSKECLKELEYAISFNKRLIPILCQKTSGCKVPASLSSINWISFIGDHSFEQSFQELLLAFDRDLDYVKAHTRLLKLADEWVHHQRDNSFLLRGSNLESVETWLYQKSNLSPALTQLQRDFVATSRVAETHRQKRDMRNQRIVLGSAIVALTIVSALGLLAETRKREAISQEITALNYASIASLALKTPFESLQQGLRATLQLQKSKWIRGPLRAETLSALAQAVYRVQERNVVEGHSDWVYGVEFSPDGKLLASASLDGSVKLWQPDGILINTFQGPDGGGLADVSFSPDGQTLAAGGEDTVYLWSTAGELLRTLQGHGDWVSSVRFSPDGQKIASASADKTVRIWRQDGTSLATLTGHAGPVTSVSFNPVTDTLVSGGFDSTIRVWQTNGTLLKTIETEDGILDVAFSPDGAAIAAASKDGTVTLWSPEGNLLSRLQPIANGALSSVKFSPDGQFIVAAGQDRIVRVWRRDGTLVTSLPGHQDYINHVAFSPNGTTIVSASDDLSIRLWQWDNPWIEQLKSHSDSINDVGINPQTGQIISGSQDGTLKLWSPQGEVIKTLEATSDRINNVAVSPDGRWIAAVGQESIASQIGLVQLWSGTGEARGVIGRQGKSINAVAFSPNSQSIASASDDGLIQIRGLDGQIQQTFELGANASVVEFSPDGQFLAAGGVRAFKVWRLAEAELIHTYESANTVYDLSFNPDSQILVFANSDRTIGLWPLNEPAPRFLEKSHEGEVYAVQFSPDGRQFASAGQDSTLRLWSSQGEAIATIGNHDASIRTLQFNVDGSKVITGSDDNTLIIWDLSILSLEKLVPWSCSWLTGYLQNNPNVADSDRNLCQGITPWSLETTGPALQ</sequence>
<evidence type="ECO:0000256" key="2">
    <source>
        <dbReference type="ARBA" id="ARBA00022737"/>
    </source>
</evidence>
<feature type="repeat" description="WD" evidence="3">
    <location>
        <begin position="364"/>
        <end position="395"/>
    </location>
</feature>
<dbReference type="InterPro" id="IPR035897">
    <property type="entry name" value="Toll_tir_struct_dom_sf"/>
</dbReference>
<dbReference type="Pfam" id="PF00400">
    <property type="entry name" value="WD40"/>
    <property type="match status" value="13"/>
</dbReference>
<keyword evidence="4" id="KW-0812">Transmembrane</keyword>
<evidence type="ECO:0000313" key="6">
    <source>
        <dbReference type="EMBL" id="MEP0949257.1"/>
    </source>
</evidence>
<dbReference type="InterPro" id="IPR019775">
    <property type="entry name" value="WD40_repeat_CS"/>
</dbReference>
<dbReference type="InterPro" id="IPR020472">
    <property type="entry name" value="WD40_PAC1"/>
</dbReference>
<feature type="repeat" description="WD" evidence="3">
    <location>
        <begin position="528"/>
        <end position="560"/>
    </location>
</feature>
<evidence type="ECO:0000259" key="5">
    <source>
        <dbReference type="PROSITE" id="PS50104"/>
    </source>
</evidence>
<evidence type="ECO:0000256" key="3">
    <source>
        <dbReference type="PROSITE-ProRule" id="PRU00221"/>
    </source>
</evidence>
<dbReference type="InterPro" id="IPR000157">
    <property type="entry name" value="TIR_dom"/>
</dbReference>
<feature type="repeat" description="WD" evidence="3">
    <location>
        <begin position="494"/>
        <end position="518"/>
    </location>
</feature>
<reference evidence="6 7" key="1">
    <citation type="submission" date="2022-04" db="EMBL/GenBank/DDBJ databases">
        <title>Positive selection, recombination, and allopatry shape intraspecific diversity of widespread and dominant cyanobacteria.</title>
        <authorList>
            <person name="Wei J."/>
            <person name="Shu W."/>
            <person name="Hu C."/>
        </authorList>
    </citation>
    <scope>NUCLEOTIDE SEQUENCE [LARGE SCALE GENOMIC DNA]</scope>
    <source>
        <strain evidence="6 7">DQ-A4</strain>
    </source>
</reference>
<evidence type="ECO:0000256" key="1">
    <source>
        <dbReference type="ARBA" id="ARBA00022574"/>
    </source>
</evidence>
<dbReference type="InterPro" id="IPR011047">
    <property type="entry name" value="Quinoprotein_ADH-like_sf"/>
</dbReference>
<dbReference type="PROSITE" id="PS00678">
    <property type="entry name" value="WD_REPEATS_1"/>
    <property type="match status" value="1"/>
</dbReference>
<dbReference type="SUPFAM" id="SSF50978">
    <property type="entry name" value="WD40 repeat-like"/>
    <property type="match status" value="1"/>
</dbReference>
<protein>
    <submittedName>
        <fullName evidence="6">TIR domain-containing protein</fullName>
    </submittedName>
</protein>
<dbReference type="Proteomes" id="UP001482513">
    <property type="component" value="Unassembled WGS sequence"/>
</dbReference>
<dbReference type="PANTHER" id="PTHR19848">
    <property type="entry name" value="WD40 REPEAT PROTEIN"/>
    <property type="match status" value="1"/>
</dbReference>
<feature type="repeat" description="WD" evidence="3">
    <location>
        <begin position="737"/>
        <end position="771"/>
    </location>
</feature>
<dbReference type="PROSITE" id="PS50294">
    <property type="entry name" value="WD_REPEATS_REGION"/>
    <property type="match status" value="10"/>
</dbReference>
<dbReference type="InterPro" id="IPR036322">
    <property type="entry name" value="WD40_repeat_dom_sf"/>
</dbReference>
<feature type="repeat" description="WD" evidence="3">
    <location>
        <begin position="569"/>
        <end position="601"/>
    </location>
</feature>
<dbReference type="InterPro" id="IPR015943">
    <property type="entry name" value="WD40/YVTN_repeat-like_dom_sf"/>
</dbReference>
<feature type="domain" description="TIR" evidence="5">
    <location>
        <begin position="1"/>
        <end position="117"/>
    </location>
</feature>
<feature type="repeat" description="WD" evidence="3">
    <location>
        <begin position="282"/>
        <end position="314"/>
    </location>
</feature>
<evidence type="ECO:0000313" key="7">
    <source>
        <dbReference type="Proteomes" id="UP001482513"/>
    </source>
</evidence>
<dbReference type="SUPFAM" id="SSF50998">
    <property type="entry name" value="Quinoprotein alcohol dehydrogenase-like"/>
    <property type="match status" value="1"/>
</dbReference>
<dbReference type="CDD" id="cd00200">
    <property type="entry name" value="WD40"/>
    <property type="match status" value="2"/>
</dbReference>
<dbReference type="PRINTS" id="PR00320">
    <property type="entry name" value="GPROTEINBRPT"/>
</dbReference>
<dbReference type="EMBL" id="JAMPKX010000011">
    <property type="protein sequence ID" value="MEP0949257.1"/>
    <property type="molecule type" value="Genomic_DNA"/>
</dbReference>
<feature type="repeat" description="WD" evidence="3">
    <location>
        <begin position="820"/>
        <end position="854"/>
    </location>
</feature>
<accession>A0ABV0K958</accession>
<keyword evidence="4" id="KW-0472">Membrane</keyword>
<dbReference type="Pfam" id="PF13676">
    <property type="entry name" value="TIR_2"/>
    <property type="match status" value="1"/>
</dbReference>
<evidence type="ECO:0000256" key="4">
    <source>
        <dbReference type="SAM" id="Phobius"/>
    </source>
</evidence>
<feature type="repeat" description="WD" evidence="3">
    <location>
        <begin position="445"/>
        <end position="477"/>
    </location>
</feature>
<dbReference type="PANTHER" id="PTHR19848:SF8">
    <property type="entry name" value="F-BOX AND WD REPEAT DOMAIN CONTAINING 7"/>
    <property type="match status" value="1"/>
</dbReference>
<keyword evidence="7" id="KW-1185">Reference proteome</keyword>
<name>A0ABV0K958_9CYAN</name>
<dbReference type="InterPro" id="IPR001680">
    <property type="entry name" value="WD40_rpt"/>
</dbReference>
<dbReference type="SUPFAM" id="SSF52200">
    <property type="entry name" value="Toll/Interleukin receptor TIR domain"/>
    <property type="match status" value="1"/>
</dbReference>
<keyword evidence="2" id="KW-0677">Repeat</keyword>
<organism evidence="6 7">
    <name type="scientific">Leptolyngbya subtilissima DQ-A4</name>
    <dbReference type="NCBI Taxonomy" id="2933933"/>
    <lineage>
        <taxon>Bacteria</taxon>
        <taxon>Bacillati</taxon>
        <taxon>Cyanobacteriota</taxon>
        <taxon>Cyanophyceae</taxon>
        <taxon>Leptolyngbyales</taxon>
        <taxon>Leptolyngbyaceae</taxon>
        <taxon>Leptolyngbya group</taxon>
        <taxon>Leptolyngbya</taxon>
    </lineage>
</organism>
<feature type="repeat" description="WD" evidence="3">
    <location>
        <begin position="405"/>
        <end position="437"/>
    </location>
</feature>
<keyword evidence="1 3" id="KW-0853">WD repeat</keyword>
<dbReference type="PROSITE" id="PS50104">
    <property type="entry name" value="TIR"/>
    <property type="match status" value="1"/>
</dbReference>